<keyword evidence="3" id="KW-0547">Nucleotide-binding</keyword>
<dbReference type="RefSeq" id="XP_036357413.1">
    <property type="nucleotide sequence ID" value="XM_036501520.1"/>
</dbReference>
<protein>
    <submittedName>
        <fullName evidence="7 8">Tyrosine-protein kinase JAK1-like isoform X1</fullName>
    </submittedName>
</protein>
<dbReference type="PANTHER" id="PTHR45807:SF7">
    <property type="entry name" value="TYROSINE-PROTEIN KINASE HOPSCOTCH"/>
    <property type="match status" value="1"/>
</dbReference>
<keyword evidence="3" id="KW-0067">ATP-binding</keyword>
<dbReference type="GO" id="GO:0005126">
    <property type="term" value="F:cytokine receptor binding"/>
    <property type="evidence" value="ECO:0007669"/>
    <property type="project" value="TreeGrafter"/>
</dbReference>
<feature type="domain" description="Protein kinase" evidence="4">
    <location>
        <begin position="816"/>
        <end position="1072"/>
    </location>
</feature>
<dbReference type="AlphaFoldDB" id="A0A7E6ERM6"/>
<dbReference type="InterPro" id="IPR001245">
    <property type="entry name" value="Ser-Thr/Tyr_kinase_cat_dom"/>
</dbReference>
<dbReference type="PRINTS" id="PR01823">
    <property type="entry name" value="JANUSKINASE"/>
</dbReference>
<dbReference type="Pfam" id="PF18379">
    <property type="entry name" value="FERM_F1"/>
    <property type="match status" value="1"/>
</dbReference>
<dbReference type="InterPro" id="IPR008266">
    <property type="entry name" value="Tyr_kinase_AS"/>
</dbReference>
<dbReference type="PANTHER" id="PTHR45807">
    <property type="entry name" value="TYROSINE-PROTEIN KINASE HOPSCOTCH"/>
    <property type="match status" value="1"/>
</dbReference>
<keyword evidence="1" id="KW-0597">Phosphoprotein</keyword>
<dbReference type="PROSITE" id="PS00109">
    <property type="entry name" value="PROTEIN_KINASE_TYR"/>
    <property type="match status" value="1"/>
</dbReference>
<feature type="domain" description="FERM" evidence="5">
    <location>
        <begin position="31"/>
        <end position="319"/>
    </location>
</feature>
<evidence type="ECO:0000313" key="9">
    <source>
        <dbReference type="RefSeq" id="XP_036357413.1"/>
    </source>
</evidence>
<dbReference type="SMART" id="SM00295">
    <property type="entry name" value="B41"/>
    <property type="match status" value="1"/>
</dbReference>
<evidence type="ECO:0000259" key="4">
    <source>
        <dbReference type="PROSITE" id="PS50011"/>
    </source>
</evidence>
<evidence type="ECO:0000313" key="10">
    <source>
        <dbReference type="RefSeq" id="XP_036357414.1"/>
    </source>
</evidence>
<evidence type="ECO:0000259" key="5">
    <source>
        <dbReference type="PROSITE" id="PS50057"/>
    </source>
</evidence>
<sequence>MAEHIRNCVNSIFKKHKPNGELPIHDCNKENCICILGYDEKQKFCIETDVALTVENICIQCAKQLSIVSNNIYLFGLVKTDGKTWLNMAKTLEPGVKNSNKYIFRLRYYSSSILRESDLINYLHKQFRNDFRSGIYPFHEKDEPKILGFGVTDITIDYNERNNGPFRMPSNLCQFFPKQIFKNVKWLKKVLLKNRIGDETRREVIRINSLEGLRKTFVEGVYNMFRDHMCKETFECRNLNHQVTVSVQRNDNTNEMCIALGNSAYFISSLRWIEIKSNNSVQLNFKRSPPIVLSFDDEESAVSFVSCIDGYFRLSYDFYNSLCEQVEPPSIKYMREHGFHGNIDKKYITDILRKKCHQPGCYLIQWNVVHPFLYHIACFNPKFNSRNANEEEILYETIDYSQKKYKEAFPSIINLLEHIKSSKMSQMLKPDKFALSNLLLCKPENYTGIQESVTKHSQPEIISQSDIFFQTEQALIGSGVFTDVKVGIHKGNGNKPVVVKQLKDFSDSPYYLQFFLNAIEDHYLLSKNPSFLQMEGIILKPKCGLVMEYANHKSVSQFLCRNTDVRVGLILKMAAKVSDGLMYLRGQSLVHGNLHCRNLLLCTMSQVKIADAGLVKVTDHLPLDSQVNTFRKPWLAPELQSNLQKPTCESDMFAFGSCLCEMLCFECNPPQENFQSQASCAHVCRLLIESKTVSKNDGNTEQFDAIYKEIHSLILKCRAKGSECRPKPGDVSTILLQLADKLGNTPELKYSVDDVELVKAVHSSDGAQTLCNHKWTRHFLKPPPITEEIKRLCSQVPRTNKSVALPNPLEIFKKDMAMDFVIGQGAFGKVWKITYKKNDEKKTAAFKEFHPKNQPSSLKLNLEFKILIELRHERIIQIYGFCNDPSGIILEYIDGSDLSKWLKSNKSTMVSIKTILIEIAEGMHYLQSKHITHLDLAARNILLTVDTHVKITDFGLAKQMDSDVYKVKSERSLPLCWSAPEVVNNEITTQADVWSYGVLMWECFSSGKWPELHNIKFDKEKYKRAWQDGQRLLKPEKCSEKHYELMKMCWEYKPQKRPNFDSIIQRLKPMKF</sequence>
<dbReference type="GO" id="GO:0035556">
    <property type="term" value="P:intracellular signal transduction"/>
    <property type="evidence" value="ECO:0007669"/>
    <property type="project" value="InterPro"/>
</dbReference>
<dbReference type="InterPro" id="IPR000719">
    <property type="entry name" value="Prot_kinase_dom"/>
</dbReference>
<reference evidence="7 8" key="1">
    <citation type="submission" date="2025-08" db="UniProtKB">
        <authorList>
            <consortium name="RefSeq"/>
        </authorList>
    </citation>
    <scope>IDENTIFICATION</scope>
</reference>
<dbReference type="InterPro" id="IPR000299">
    <property type="entry name" value="FERM_domain"/>
</dbReference>
<proteinExistence type="predicted"/>
<name>A0A7E6ERM6_9MOLL</name>
<dbReference type="InterPro" id="IPR041155">
    <property type="entry name" value="FERM_F1"/>
</dbReference>
<dbReference type="Gene3D" id="1.10.510.10">
    <property type="entry name" value="Transferase(Phosphotransferase) domain 1"/>
    <property type="match status" value="2"/>
</dbReference>
<evidence type="ECO:0000313" key="7">
    <source>
        <dbReference type="RefSeq" id="XP_036357410.1"/>
    </source>
</evidence>
<evidence type="ECO:0000256" key="2">
    <source>
        <dbReference type="ARBA" id="ARBA00022999"/>
    </source>
</evidence>
<dbReference type="GO" id="GO:0005829">
    <property type="term" value="C:cytosol"/>
    <property type="evidence" value="ECO:0007669"/>
    <property type="project" value="TreeGrafter"/>
</dbReference>
<dbReference type="InterPro" id="IPR016251">
    <property type="entry name" value="Tyr_kinase_non-rcpt_Jak/Tyk2"/>
</dbReference>
<dbReference type="PRINTS" id="PR00109">
    <property type="entry name" value="TYRKINASE"/>
</dbReference>
<evidence type="ECO:0000313" key="6">
    <source>
        <dbReference type="Proteomes" id="UP000515154"/>
    </source>
</evidence>
<organism evidence="6 8">
    <name type="scientific">Octopus sinensis</name>
    <name type="common">East Asian common octopus</name>
    <dbReference type="NCBI Taxonomy" id="2607531"/>
    <lineage>
        <taxon>Eukaryota</taxon>
        <taxon>Metazoa</taxon>
        <taxon>Spiralia</taxon>
        <taxon>Lophotrochozoa</taxon>
        <taxon>Mollusca</taxon>
        <taxon>Cephalopoda</taxon>
        <taxon>Coleoidea</taxon>
        <taxon>Octopodiformes</taxon>
        <taxon>Octopoda</taxon>
        <taxon>Incirrata</taxon>
        <taxon>Octopodidae</taxon>
        <taxon>Octopus</taxon>
    </lineage>
</organism>
<dbReference type="PROSITE" id="PS50057">
    <property type="entry name" value="FERM_3"/>
    <property type="match status" value="1"/>
</dbReference>
<evidence type="ECO:0000313" key="8">
    <source>
        <dbReference type="RefSeq" id="XP_036357412.1"/>
    </source>
</evidence>
<feature type="binding site" evidence="3">
    <location>
        <position position="847"/>
    </location>
    <ligand>
        <name>ATP</name>
        <dbReference type="ChEBI" id="CHEBI:30616"/>
    </ligand>
</feature>
<dbReference type="Proteomes" id="UP000515154">
    <property type="component" value="Linkage group LG3"/>
</dbReference>
<feature type="domain" description="Protein kinase" evidence="4">
    <location>
        <begin position="470"/>
        <end position="736"/>
    </location>
</feature>
<evidence type="ECO:0000256" key="1">
    <source>
        <dbReference type="ARBA" id="ARBA00022553"/>
    </source>
</evidence>
<dbReference type="GO" id="GO:0004715">
    <property type="term" value="F:non-membrane spanning protein tyrosine kinase activity"/>
    <property type="evidence" value="ECO:0007669"/>
    <property type="project" value="InterPro"/>
</dbReference>
<evidence type="ECO:0000256" key="3">
    <source>
        <dbReference type="PROSITE-ProRule" id="PRU10141"/>
    </source>
</evidence>
<dbReference type="InterPro" id="IPR019749">
    <property type="entry name" value="Band_41_domain"/>
</dbReference>
<dbReference type="Pfam" id="PF07714">
    <property type="entry name" value="PK_Tyr_Ser-Thr"/>
    <property type="match status" value="2"/>
</dbReference>
<dbReference type="GO" id="GO:0005524">
    <property type="term" value="F:ATP binding"/>
    <property type="evidence" value="ECO:0007669"/>
    <property type="project" value="UniProtKB-UniRule"/>
</dbReference>
<dbReference type="CDD" id="cd00180">
    <property type="entry name" value="PKc"/>
    <property type="match status" value="1"/>
</dbReference>
<dbReference type="InterPro" id="IPR017441">
    <property type="entry name" value="Protein_kinase_ATP_BS"/>
</dbReference>
<dbReference type="InterPro" id="IPR011009">
    <property type="entry name" value="Kinase-like_dom_sf"/>
</dbReference>
<dbReference type="GO" id="GO:0019221">
    <property type="term" value="P:cytokine-mediated signaling pathway"/>
    <property type="evidence" value="ECO:0007669"/>
    <property type="project" value="TreeGrafter"/>
</dbReference>
<dbReference type="GO" id="GO:0007259">
    <property type="term" value="P:cell surface receptor signaling pathway via JAK-STAT"/>
    <property type="evidence" value="ECO:0007669"/>
    <property type="project" value="TreeGrafter"/>
</dbReference>
<dbReference type="GO" id="GO:0016020">
    <property type="term" value="C:membrane"/>
    <property type="evidence" value="ECO:0007669"/>
    <property type="project" value="InterPro"/>
</dbReference>
<dbReference type="CDD" id="cd00192">
    <property type="entry name" value="PTKc"/>
    <property type="match status" value="1"/>
</dbReference>
<dbReference type="InterPro" id="IPR051286">
    <property type="entry name" value="JAK"/>
</dbReference>
<dbReference type="RefSeq" id="XP_036357412.1">
    <property type="nucleotide sequence ID" value="XM_036501519.1"/>
</dbReference>
<dbReference type="KEGG" id="osn:115209767"/>
<dbReference type="RefSeq" id="XP_036357414.1">
    <property type="nucleotide sequence ID" value="XM_036501521.1"/>
</dbReference>
<keyword evidence="6" id="KW-1185">Reference proteome</keyword>
<dbReference type="SUPFAM" id="SSF56112">
    <property type="entry name" value="Protein kinase-like (PK-like)"/>
    <property type="match status" value="2"/>
</dbReference>
<dbReference type="PROSITE" id="PS00107">
    <property type="entry name" value="PROTEIN_KINASE_ATP"/>
    <property type="match status" value="1"/>
</dbReference>
<keyword evidence="2" id="KW-0727">SH2 domain</keyword>
<dbReference type="GO" id="GO:0030154">
    <property type="term" value="P:cell differentiation"/>
    <property type="evidence" value="ECO:0007669"/>
    <property type="project" value="TreeGrafter"/>
</dbReference>
<dbReference type="PROSITE" id="PS50011">
    <property type="entry name" value="PROTEIN_KINASE_DOM"/>
    <property type="match status" value="2"/>
</dbReference>
<gene>
    <name evidence="7 8 9 10" type="primary">LOC115209767</name>
</gene>
<dbReference type="RefSeq" id="XP_036357410.1">
    <property type="nucleotide sequence ID" value="XM_036501517.1"/>
</dbReference>
<accession>A0A7E6ERM6</accession>